<dbReference type="PRINTS" id="PR00081">
    <property type="entry name" value="GDHRDH"/>
</dbReference>
<keyword evidence="2" id="KW-0560">Oxidoreductase</keyword>
<proteinExistence type="inferred from homology"/>
<evidence type="ECO:0000256" key="1">
    <source>
        <dbReference type="ARBA" id="ARBA00006484"/>
    </source>
</evidence>
<keyword evidence="4" id="KW-1185">Reference proteome</keyword>
<gene>
    <name evidence="3" type="ORF">GCM10022204_23920</name>
</gene>
<dbReference type="SUPFAM" id="SSF51735">
    <property type="entry name" value="NAD(P)-binding Rossmann-fold domains"/>
    <property type="match status" value="1"/>
</dbReference>
<dbReference type="EMBL" id="BAAAYX010000009">
    <property type="protein sequence ID" value="GAA3705603.1"/>
    <property type="molecule type" value="Genomic_DNA"/>
</dbReference>
<evidence type="ECO:0000256" key="2">
    <source>
        <dbReference type="ARBA" id="ARBA00023002"/>
    </source>
</evidence>
<comment type="caution">
    <text evidence="3">The sequence shown here is derived from an EMBL/GenBank/DDBJ whole genome shotgun (WGS) entry which is preliminary data.</text>
</comment>
<evidence type="ECO:0000313" key="3">
    <source>
        <dbReference type="EMBL" id="GAA3705603.1"/>
    </source>
</evidence>
<organism evidence="3 4">
    <name type="scientific">Microlunatus aurantiacus</name>
    <dbReference type="NCBI Taxonomy" id="446786"/>
    <lineage>
        <taxon>Bacteria</taxon>
        <taxon>Bacillati</taxon>
        <taxon>Actinomycetota</taxon>
        <taxon>Actinomycetes</taxon>
        <taxon>Propionibacteriales</taxon>
        <taxon>Propionibacteriaceae</taxon>
        <taxon>Microlunatus</taxon>
    </lineage>
</organism>
<reference evidence="4" key="1">
    <citation type="journal article" date="2019" name="Int. J. Syst. Evol. Microbiol.">
        <title>The Global Catalogue of Microorganisms (GCM) 10K type strain sequencing project: providing services to taxonomists for standard genome sequencing and annotation.</title>
        <authorList>
            <consortium name="The Broad Institute Genomics Platform"/>
            <consortium name="The Broad Institute Genome Sequencing Center for Infectious Disease"/>
            <person name="Wu L."/>
            <person name="Ma J."/>
        </authorList>
    </citation>
    <scope>NUCLEOTIDE SEQUENCE [LARGE SCALE GENOMIC DNA]</scope>
    <source>
        <strain evidence="4">JCM 16548</strain>
    </source>
</reference>
<evidence type="ECO:0000313" key="4">
    <source>
        <dbReference type="Proteomes" id="UP001500051"/>
    </source>
</evidence>
<dbReference type="InterPro" id="IPR002347">
    <property type="entry name" value="SDR_fam"/>
</dbReference>
<dbReference type="Pfam" id="PF00106">
    <property type="entry name" value="adh_short"/>
    <property type="match status" value="1"/>
</dbReference>
<protein>
    <submittedName>
        <fullName evidence="3">SDR family NAD(P)-dependent oxidoreductase</fullName>
    </submittedName>
</protein>
<dbReference type="Proteomes" id="UP001500051">
    <property type="component" value="Unassembled WGS sequence"/>
</dbReference>
<comment type="similarity">
    <text evidence="1">Belongs to the short-chain dehydrogenases/reductases (SDR) family.</text>
</comment>
<dbReference type="PANTHER" id="PTHR24320:SF274">
    <property type="entry name" value="CHAIN DEHYDROGENASE, PUTATIVE (AFU_ORTHOLOGUE AFUA_4G00440)-RELATED"/>
    <property type="match status" value="1"/>
</dbReference>
<dbReference type="PANTHER" id="PTHR24320">
    <property type="entry name" value="RETINOL DEHYDROGENASE"/>
    <property type="match status" value="1"/>
</dbReference>
<accession>A0ABP7DKA1</accession>
<dbReference type="RefSeq" id="WP_344812592.1">
    <property type="nucleotide sequence ID" value="NZ_BAAAYX010000009.1"/>
</dbReference>
<dbReference type="Gene3D" id="3.40.50.720">
    <property type="entry name" value="NAD(P)-binding Rossmann-like Domain"/>
    <property type="match status" value="1"/>
</dbReference>
<dbReference type="InterPro" id="IPR036291">
    <property type="entry name" value="NAD(P)-bd_dom_sf"/>
</dbReference>
<sequence>MSRILITGSAQGLGHHAATALIDDGHQVVVHARSTHRAADLSDLTARGAAVVVGDLASLEQTRSVADQVDRLGRMDAVIHNAGVYGDTDRHPSPEDHPRVLTVNTLAPYLLTGLIQRPARLIYLTSDMHASGDDSLDDLTWSSRRWNGTQAYCDSKLFVTTLALAVARRWPDVISHAVDPGWVPTRMGGPGASDDLEQGHLTQTWLATTDDPEAQRSGQVWKHRRPTEVAAAAQDVTFQDRLLDQLADITSCRLTEARRS</sequence>
<name>A0ABP7DKA1_9ACTN</name>